<feature type="compositionally biased region" description="Polar residues" evidence="1">
    <location>
        <begin position="174"/>
        <end position="199"/>
    </location>
</feature>
<feature type="region of interest" description="Disordered" evidence="1">
    <location>
        <begin position="33"/>
        <end position="73"/>
    </location>
</feature>
<keyword evidence="3" id="KW-1185">Reference proteome</keyword>
<gene>
    <name evidence="2" type="ORF">PT974_06989</name>
</gene>
<dbReference type="PROSITE" id="PS00178">
    <property type="entry name" value="AA_TRNA_LIGASE_I"/>
    <property type="match status" value="1"/>
</dbReference>
<protein>
    <submittedName>
        <fullName evidence="2">Uncharacterized protein</fullName>
    </submittedName>
</protein>
<dbReference type="EMBL" id="JAVFKD010000012">
    <property type="protein sequence ID" value="KAK5993555.1"/>
    <property type="molecule type" value="Genomic_DNA"/>
</dbReference>
<proteinExistence type="predicted"/>
<evidence type="ECO:0000313" key="2">
    <source>
        <dbReference type="EMBL" id="KAK5993555.1"/>
    </source>
</evidence>
<feature type="region of interest" description="Disordered" evidence="1">
    <location>
        <begin position="169"/>
        <end position="199"/>
    </location>
</feature>
<evidence type="ECO:0000313" key="3">
    <source>
        <dbReference type="Proteomes" id="UP001338125"/>
    </source>
</evidence>
<evidence type="ECO:0000256" key="1">
    <source>
        <dbReference type="SAM" id="MobiDB-lite"/>
    </source>
</evidence>
<sequence>MSNCGLHQGKADFLAQRATAARNLIELLKPLAFEGEGVGRDPGPGPGEQRRHEGQGQANSHGGGDDPPPPPHETNIISAIQALASVLFKDRPLFAAFHDGQVHHPLGGGAYAFQNDIVGPVLLALANDEEPATMENEVPDLAEVDRQFPILATDGLAQSDDSMLDLAFEDQDSSGEPTPESSTGQLLGSQNARESSTAVPTRPIIVHAGAQPNNSPHAGTLVVFCYAFLLARELRDRARRLVSHDSAVPSVTVEITFVDTAPVKDAGCEIDGVHYQRSYRDVPAALVTHMPEYEEVLGQMSRWSGIPFKMSFQSNFFSHPSVPSLLTYMVEHRARLASQLSPKYNALALRAACPVQDCGLAEKHGRFNRYTSSHIIFNCPHHGEHDVSLSRPEEVARLEANAPTRNLIRSMQHLLDDSTHHIRITGTDYAGTYQEAFLYRPLAEWSATTGLAMGQTPHILYTPLIVDWSGAKLSKSLYVREGGYDTMKILGTDGLCSYVRLESKHGREGLRRMWVEVERWMADPRKLFRSSFSVEYLQGILSEKQWK</sequence>
<dbReference type="Proteomes" id="UP001338125">
    <property type="component" value="Unassembled WGS sequence"/>
</dbReference>
<reference evidence="2 3" key="1">
    <citation type="submission" date="2024-01" db="EMBL/GenBank/DDBJ databases">
        <title>Complete genome of Cladobotryum mycophilum ATHUM6906.</title>
        <authorList>
            <person name="Christinaki A.C."/>
            <person name="Myridakis A.I."/>
            <person name="Kouvelis V.N."/>
        </authorList>
    </citation>
    <scope>NUCLEOTIDE SEQUENCE [LARGE SCALE GENOMIC DNA]</scope>
    <source>
        <strain evidence="2 3">ATHUM6906</strain>
    </source>
</reference>
<dbReference type="InterPro" id="IPR001412">
    <property type="entry name" value="aa-tRNA-synth_I_CS"/>
</dbReference>
<organism evidence="2 3">
    <name type="scientific">Cladobotryum mycophilum</name>
    <dbReference type="NCBI Taxonomy" id="491253"/>
    <lineage>
        <taxon>Eukaryota</taxon>
        <taxon>Fungi</taxon>
        <taxon>Dikarya</taxon>
        <taxon>Ascomycota</taxon>
        <taxon>Pezizomycotina</taxon>
        <taxon>Sordariomycetes</taxon>
        <taxon>Hypocreomycetidae</taxon>
        <taxon>Hypocreales</taxon>
        <taxon>Hypocreaceae</taxon>
        <taxon>Cladobotryum</taxon>
    </lineage>
</organism>
<comment type="caution">
    <text evidence="2">The sequence shown here is derived from an EMBL/GenBank/DDBJ whole genome shotgun (WGS) entry which is preliminary data.</text>
</comment>
<accession>A0ABR0SP62</accession>
<dbReference type="SUPFAM" id="SSF52374">
    <property type="entry name" value="Nucleotidylyl transferase"/>
    <property type="match status" value="1"/>
</dbReference>
<name>A0ABR0SP62_9HYPO</name>